<dbReference type="EMBL" id="JAUEPS010000025">
    <property type="protein sequence ID" value="KAK0455522.1"/>
    <property type="molecule type" value="Genomic_DNA"/>
</dbReference>
<dbReference type="RefSeq" id="XP_060329032.1">
    <property type="nucleotide sequence ID" value="XM_060479381.1"/>
</dbReference>
<organism evidence="1 2">
    <name type="scientific">Armillaria tabescens</name>
    <name type="common">Ringless honey mushroom</name>
    <name type="synonym">Agaricus tabescens</name>
    <dbReference type="NCBI Taxonomy" id="1929756"/>
    <lineage>
        <taxon>Eukaryota</taxon>
        <taxon>Fungi</taxon>
        <taxon>Dikarya</taxon>
        <taxon>Basidiomycota</taxon>
        <taxon>Agaricomycotina</taxon>
        <taxon>Agaricomycetes</taxon>
        <taxon>Agaricomycetidae</taxon>
        <taxon>Agaricales</taxon>
        <taxon>Marasmiineae</taxon>
        <taxon>Physalacriaceae</taxon>
        <taxon>Desarmillaria</taxon>
    </lineage>
</organism>
<keyword evidence="2" id="KW-1185">Reference proteome</keyword>
<dbReference type="Proteomes" id="UP001175211">
    <property type="component" value="Unassembled WGS sequence"/>
</dbReference>
<sequence>MCTQSAELYPANAITTKTVNLVNGENFDPSFIGINPSATLPTLTADGKSYRNTTDVILYLVANAPTRSPPQPLTKPSLNRSMKTNTIPTLHCFSFAMTPNVSPKLARCPRPLSRIIGQATLVKHSQDSANSRYAAFYAEKLAGNGALLDIYTGTNKNPSAFYAQSQEHFSNLKYYLYTILPSVLPADGFIAGTTPGEADFHHVAAWLTRISATSGATSAADALVALEKIFREPVPEVVRNYARVWIVRDSWKRVYAAGLH</sequence>
<comment type="caution">
    <text evidence="1">The sequence shown here is derived from an EMBL/GenBank/DDBJ whole genome shotgun (WGS) entry which is preliminary data.</text>
</comment>
<reference evidence="1" key="1">
    <citation type="submission" date="2023-06" db="EMBL/GenBank/DDBJ databases">
        <authorList>
            <consortium name="Lawrence Berkeley National Laboratory"/>
            <person name="Ahrendt S."/>
            <person name="Sahu N."/>
            <person name="Indic B."/>
            <person name="Wong-Bajracharya J."/>
            <person name="Merenyi Z."/>
            <person name="Ke H.-M."/>
            <person name="Monk M."/>
            <person name="Kocsube S."/>
            <person name="Drula E."/>
            <person name="Lipzen A."/>
            <person name="Balint B."/>
            <person name="Henrissat B."/>
            <person name="Andreopoulos B."/>
            <person name="Martin F.M."/>
            <person name="Harder C.B."/>
            <person name="Rigling D."/>
            <person name="Ford K.L."/>
            <person name="Foster G.D."/>
            <person name="Pangilinan J."/>
            <person name="Papanicolaou A."/>
            <person name="Barry K."/>
            <person name="LaButti K."/>
            <person name="Viragh M."/>
            <person name="Koriabine M."/>
            <person name="Yan M."/>
            <person name="Riley R."/>
            <person name="Champramary S."/>
            <person name="Plett K.L."/>
            <person name="Tsai I.J."/>
            <person name="Slot J."/>
            <person name="Sipos G."/>
            <person name="Plett J."/>
            <person name="Nagy L.G."/>
            <person name="Grigoriev I.V."/>
        </authorList>
    </citation>
    <scope>NUCLEOTIDE SEQUENCE</scope>
    <source>
        <strain evidence="1">CCBAS 213</strain>
    </source>
</reference>
<dbReference type="GeneID" id="85362929"/>
<evidence type="ECO:0000313" key="2">
    <source>
        <dbReference type="Proteomes" id="UP001175211"/>
    </source>
</evidence>
<dbReference type="SUPFAM" id="SSF52833">
    <property type="entry name" value="Thioredoxin-like"/>
    <property type="match status" value="1"/>
</dbReference>
<evidence type="ECO:0000313" key="1">
    <source>
        <dbReference type="EMBL" id="KAK0455522.1"/>
    </source>
</evidence>
<dbReference type="AlphaFoldDB" id="A0AA39N2G9"/>
<dbReference type="Gene3D" id="3.40.30.10">
    <property type="entry name" value="Glutaredoxin"/>
    <property type="match status" value="1"/>
</dbReference>
<proteinExistence type="predicted"/>
<accession>A0AA39N2G9</accession>
<protein>
    <recommendedName>
        <fullName evidence="3">GST N-terminal domain-containing protein</fullName>
    </recommendedName>
</protein>
<dbReference type="InterPro" id="IPR036249">
    <property type="entry name" value="Thioredoxin-like_sf"/>
</dbReference>
<name>A0AA39N2G9_ARMTA</name>
<gene>
    <name evidence="1" type="ORF">EV420DRAFT_1693564</name>
</gene>
<evidence type="ECO:0008006" key="3">
    <source>
        <dbReference type="Google" id="ProtNLM"/>
    </source>
</evidence>